<protein>
    <recommendedName>
        <fullName evidence="1">DUF7924 domain-containing protein</fullName>
    </recommendedName>
</protein>
<evidence type="ECO:0000313" key="2">
    <source>
        <dbReference type="EMBL" id="KAF2844081.1"/>
    </source>
</evidence>
<name>A0A6A7ALT9_9PLEO</name>
<dbReference type="AlphaFoldDB" id="A0A6A7ALT9"/>
<gene>
    <name evidence="2" type="ORF">T440DRAFT_410872</name>
</gene>
<dbReference type="Proteomes" id="UP000799423">
    <property type="component" value="Unassembled WGS sequence"/>
</dbReference>
<dbReference type="InterPro" id="IPR057684">
    <property type="entry name" value="DUF7924"/>
</dbReference>
<evidence type="ECO:0000259" key="1">
    <source>
        <dbReference type="Pfam" id="PF25545"/>
    </source>
</evidence>
<dbReference type="EMBL" id="MU006423">
    <property type="protein sequence ID" value="KAF2844081.1"/>
    <property type="molecule type" value="Genomic_DNA"/>
</dbReference>
<evidence type="ECO:0000313" key="3">
    <source>
        <dbReference type="Proteomes" id="UP000799423"/>
    </source>
</evidence>
<dbReference type="Pfam" id="PF25545">
    <property type="entry name" value="DUF7924"/>
    <property type="match status" value="1"/>
</dbReference>
<proteinExistence type="predicted"/>
<feature type="domain" description="DUF7924" evidence="1">
    <location>
        <begin position="7"/>
        <end position="130"/>
    </location>
</feature>
<dbReference type="OrthoDB" id="5372703at2759"/>
<feature type="non-terminal residue" evidence="2">
    <location>
        <position position="1"/>
    </location>
</feature>
<reference evidence="2" key="1">
    <citation type="submission" date="2020-01" db="EMBL/GenBank/DDBJ databases">
        <authorList>
            <consortium name="DOE Joint Genome Institute"/>
            <person name="Haridas S."/>
            <person name="Albert R."/>
            <person name="Binder M."/>
            <person name="Bloem J."/>
            <person name="Labutti K."/>
            <person name="Salamov A."/>
            <person name="Andreopoulos B."/>
            <person name="Baker S.E."/>
            <person name="Barry K."/>
            <person name="Bills G."/>
            <person name="Bluhm B.H."/>
            <person name="Cannon C."/>
            <person name="Castanera R."/>
            <person name="Culley D.E."/>
            <person name="Daum C."/>
            <person name="Ezra D."/>
            <person name="Gonzalez J.B."/>
            <person name="Henrissat B."/>
            <person name="Kuo A."/>
            <person name="Liang C."/>
            <person name="Lipzen A."/>
            <person name="Lutzoni F."/>
            <person name="Magnuson J."/>
            <person name="Mondo S."/>
            <person name="Nolan M."/>
            <person name="Ohm R."/>
            <person name="Pangilinan J."/>
            <person name="Park H.-J."/>
            <person name="Ramirez L."/>
            <person name="Alfaro M."/>
            <person name="Sun H."/>
            <person name="Tritt A."/>
            <person name="Yoshinaga Y."/>
            <person name="Zwiers L.-H."/>
            <person name="Turgeon B.G."/>
            <person name="Goodwin S.B."/>
            <person name="Spatafora J.W."/>
            <person name="Crous P.W."/>
            <person name="Grigoriev I.V."/>
        </authorList>
    </citation>
    <scope>NUCLEOTIDE SEQUENCE</scope>
    <source>
        <strain evidence="2">IPT5</strain>
    </source>
</reference>
<sequence>DSNNPLTTPRPDILVGLAWHSFTELHQVLLGEWQDNGHLLSEPQLVQHGLHFPFLLVEAKGLATSGNMMGAENQAAVGGACALNILNALQHLEPSSPLARIVFSISTEGPLHQLFIHYYIDGKYHMTVHRAWRATLQRDCIEFVLALARIIQWGEGEYRNAVVASLTRVVERLQA</sequence>
<organism evidence="2 3">
    <name type="scientific">Plenodomus tracheiphilus IPT5</name>
    <dbReference type="NCBI Taxonomy" id="1408161"/>
    <lineage>
        <taxon>Eukaryota</taxon>
        <taxon>Fungi</taxon>
        <taxon>Dikarya</taxon>
        <taxon>Ascomycota</taxon>
        <taxon>Pezizomycotina</taxon>
        <taxon>Dothideomycetes</taxon>
        <taxon>Pleosporomycetidae</taxon>
        <taxon>Pleosporales</taxon>
        <taxon>Pleosporineae</taxon>
        <taxon>Leptosphaeriaceae</taxon>
        <taxon>Plenodomus</taxon>
    </lineage>
</organism>
<keyword evidence="3" id="KW-1185">Reference proteome</keyword>
<accession>A0A6A7ALT9</accession>